<keyword evidence="3" id="KW-0328">Glycosyltransferase</keyword>
<dbReference type="PANTHER" id="PTHR48043:SF159">
    <property type="entry name" value="EG:EG0003.4 PROTEIN-RELATED"/>
    <property type="match status" value="1"/>
</dbReference>
<keyword evidence="12" id="KW-0732">Signal</keyword>
<protein>
    <recommendedName>
        <fullName evidence="14">Glucuronosyltransferase</fullName>
    </recommendedName>
</protein>
<accession>A0A1B6D2R4</accession>
<name>A0A1B6D2R4_9HEMI</name>
<proteinExistence type="inferred from homology"/>
<feature type="transmembrane region" description="Helical" evidence="11">
    <location>
        <begin position="477"/>
        <end position="501"/>
    </location>
</feature>
<dbReference type="GO" id="GO:0008194">
    <property type="term" value="F:UDP-glycosyltransferase activity"/>
    <property type="evidence" value="ECO:0007669"/>
    <property type="project" value="InterPro"/>
</dbReference>
<evidence type="ECO:0000313" key="13">
    <source>
        <dbReference type="EMBL" id="JAS19999.1"/>
    </source>
</evidence>
<evidence type="ECO:0000256" key="1">
    <source>
        <dbReference type="ARBA" id="ARBA00004240"/>
    </source>
</evidence>
<evidence type="ECO:0000256" key="5">
    <source>
        <dbReference type="ARBA" id="ARBA00022692"/>
    </source>
</evidence>
<dbReference type="Gene3D" id="3.40.50.2000">
    <property type="entry name" value="Glycogen Phosphorylase B"/>
    <property type="match status" value="2"/>
</dbReference>
<keyword evidence="4" id="KW-0808">Transferase</keyword>
<gene>
    <name evidence="13" type="ORF">g.21277</name>
</gene>
<dbReference type="InterPro" id="IPR002213">
    <property type="entry name" value="UDP_glucos_trans"/>
</dbReference>
<dbReference type="PANTHER" id="PTHR48043">
    <property type="entry name" value="EG:EG0003.4 PROTEIN-RELATED"/>
    <property type="match status" value="1"/>
</dbReference>
<evidence type="ECO:0000256" key="4">
    <source>
        <dbReference type="ARBA" id="ARBA00022679"/>
    </source>
</evidence>
<feature type="signal peptide" evidence="12">
    <location>
        <begin position="1"/>
        <end position="20"/>
    </location>
</feature>
<evidence type="ECO:0008006" key="14">
    <source>
        <dbReference type="Google" id="ProtNLM"/>
    </source>
</evidence>
<evidence type="ECO:0000256" key="9">
    <source>
        <dbReference type="ARBA" id="ARBA00023180"/>
    </source>
</evidence>
<evidence type="ECO:0000256" key="6">
    <source>
        <dbReference type="ARBA" id="ARBA00022824"/>
    </source>
</evidence>
<keyword evidence="5 11" id="KW-0812">Transmembrane</keyword>
<keyword evidence="6" id="KW-0256">Endoplasmic reticulum</keyword>
<reference evidence="13" key="1">
    <citation type="submission" date="2015-12" db="EMBL/GenBank/DDBJ databases">
        <title>De novo transcriptome assembly of four potential Pierce s Disease insect vectors from Arizona vineyards.</title>
        <authorList>
            <person name="Tassone E.E."/>
        </authorList>
    </citation>
    <scope>NUCLEOTIDE SEQUENCE</scope>
</reference>
<keyword evidence="7 11" id="KW-1133">Transmembrane helix</keyword>
<dbReference type="EMBL" id="GEDC01017299">
    <property type="protein sequence ID" value="JAS19999.1"/>
    <property type="molecule type" value="Transcribed_RNA"/>
</dbReference>
<evidence type="ECO:0000256" key="10">
    <source>
        <dbReference type="ARBA" id="ARBA00046288"/>
    </source>
</evidence>
<keyword evidence="9" id="KW-0325">Glycoprotein</keyword>
<evidence type="ECO:0000256" key="2">
    <source>
        <dbReference type="ARBA" id="ARBA00009995"/>
    </source>
</evidence>
<comment type="subcellular location">
    <subcellularLocation>
        <location evidence="10">Endomembrane system</location>
        <topology evidence="10">Single-pass type I membrane protein</topology>
    </subcellularLocation>
    <subcellularLocation>
        <location evidence="1">Endoplasmic reticulum</location>
    </subcellularLocation>
</comment>
<feature type="chain" id="PRO_5008580890" description="Glucuronosyltransferase" evidence="12">
    <location>
        <begin position="21"/>
        <end position="520"/>
    </location>
</feature>
<dbReference type="GO" id="GO:0005783">
    <property type="term" value="C:endoplasmic reticulum"/>
    <property type="evidence" value="ECO:0007669"/>
    <property type="project" value="UniProtKB-SubCell"/>
</dbReference>
<dbReference type="FunFam" id="3.40.50.2000:FF:000050">
    <property type="entry name" value="UDP-glucuronosyltransferase"/>
    <property type="match status" value="1"/>
</dbReference>
<dbReference type="Pfam" id="PF00201">
    <property type="entry name" value="UDPGT"/>
    <property type="match status" value="1"/>
</dbReference>
<evidence type="ECO:0000256" key="3">
    <source>
        <dbReference type="ARBA" id="ARBA00022676"/>
    </source>
</evidence>
<dbReference type="AlphaFoldDB" id="A0A1B6D2R4"/>
<evidence type="ECO:0000256" key="8">
    <source>
        <dbReference type="ARBA" id="ARBA00023136"/>
    </source>
</evidence>
<evidence type="ECO:0000256" key="7">
    <source>
        <dbReference type="ARBA" id="ARBA00022989"/>
    </source>
</evidence>
<sequence>MNWFVLFLSATVLLVTHANGAKILAFIPMPIYSHHVFFKPIFKELTKRGHDVTVVTTLFDNTAQYKQIVIENKSIRENKESLDFFGLGKKSWISIFYPVADLSYMVGQSTFENPEVQNLIHSQNEHFDLIFVESTFVQESFLSFGHRFKAPVIELQSMCTNFWFNEVTRNPNSFSYIVDYKTRSSNKMNFYQRLQNAILGFHSLYAFRYIFLPMQQDLVDKYMNYTGSETMPNLVDLLADTSLTLVNTHVALHYPQPNNPNVINVAGLHIPPLETLNKDTKDFLDSATEGAIYFSLGSNVKSSMLPESLVQTIIKAFSKLPYKILWKFEDDKLPNQPENVKIVKWEKKQLDVLCHPNVKGFIMQGGLLSITESVYCGVPVITIPIFGDQPKNAIYAESSGFGVTLKFDNITEESITWAIREIIKPKYQEAVKRLSDIFRDNLTSPMDTAIYWIEYVIRYKGAPHIRSAALKLTWYQYYLLDVMGFILVTFMLVLFTIVWTAQKLFNCLRNKTISDVKKNS</sequence>
<dbReference type="SUPFAM" id="SSF53756">
    <property type="entry name" value="UDP-Glycosyltransferase/glycogen phosphorylase"/>
    <property type="match status" value="1"/>
</dbReference>
<dbReference type="InterPro" id="IPR050271">
    <property type="entry name" value="UDP-glycosyltransferase"/>
</dbReference>
<comment type="similarity">
    <text evidence="2">Belongs to the UDP-glycosyltransferase family.</text>
</comment>
<keyword evidence="8 11" id="KW-0472">Membrane</keyword>
<evidence type="ECO:0000256" key="12">
    <source>
        <dbReference type="SAM" id="SignalP"/>
    </source>
</evidence>
<evidence type="ECO:0000256" key="11">
    <source>
        <dbReference type="SAM" id="Phobius"/>
    </source>
</evidence>
<dbReference type="CDD" id="cd03784">
    <property type="entry name" value="GT1_Gtf-like"/>
    <property type="match status" value="1"/>
</dbReference>
<organism evidence="13">
    <name type="scientific">Clastoptera arizonana</name>
    <name type="common">Arizona spittle bug</name>
    <dbReference type="NCBI Taxonomy" id="38151"/>
    <lineage>
        <taxon>Eukaryota</taxon>
        <taxon>Metazoa</taxon>
        <taxon>Ecdysozoa</taxon>
        <taxon>Arthropoda</taxon>
        <taxon>Hexapoda</taxon>
        <taxon>Insecta</taxon>
        <taxon>Pterygota</taxon>
        <taxon>Neoptera</taxon>
        <taxon>Paraneoptera</taxon>
        <taxon>Hemiptera</taxon>
        <taxon>Auchenorrhyncha</taxon>
        <taxon>Cercopoidea</taxon>
        <taxon>Clastopteridae</taxon>
        <taxon>Clastoptera</taxon>
    </lineage>
</organism>